<gene>
    <name evidence="25" type="ORF">MKW98_024824</name>
</gene>
<dbReference type="GO" id="GO:0006979">
    <property type="term" value="P:response to oxidative stress"/>
    <property type="evidence" value="ECO:0007669"/>
    <property type="project" value="UniProtKB-UniRule"/>
</dbReference>
<comment type="function">
    <text evidence="2">Removal of H(2)O(2), oxidation of toxic reductants, biosynthesis and degradation of lignin, suberization, auxin catabolism, response to environmental stresses such as wounding, pathogen attack and oxidative stress. These functions might be dependent on each isozyme/isoform in each plant tissue.</text>
</comment>
<dbReference type="PRINTS" id="PR00461">
    <property type="entry name" value="PLPEROXIDASE"/>
</dbReference>
<evidence type="ECO:0000256" key="17">
    <source>
        <dbReference type="PIRSR" id="PIRSR600823-1"/>
    </source>
</evidence>
<name>A0AAD4XPJ7_9MAGN</name>
<keyword evidence="10 22" id="KW-0732">Signal</keyword>
<dbReference type="Proteomes" id="UP001202328">
    <property type="component" value="Unassembled WGS sequence"/>
</dbReference>
<feature type="binding site" evidence="19">
    <location>
        <position position="239"/>
    </location>
    <ligand>
        <name>Ca(2+)</name>
        <dbReference type="ChEBI" id="CHEBI:29108"/>
        <label>2</label>
    </ligand>
</feature>
<keyword evidence="12 22" id="KW-0560">Oxidoreductase</keyword>
<evidence type="ECO:0000256" key="7">
    <source>
        <dbReference type="ARBA" id="ARBA00022559"/>
    </source>
</evidence>
<comment type="catalytic activity">
    <reaction evidence="1 22">
        <text>2 a phenolic donor + H2O2 = 2 a phenolic radical donor + 2 H2O</text>
        <dbReference type="Rhea" id="RHEA:56136"/>
        <dbReference type="ChEBI" id="CHEBI:15377"/>
        <dbReference type="ChEBI" id="CHEBI:16240"/>
        <dbReference type="ChEBI" id="CHEBI:139520"/>
        <dbReference type="ChEBI" id="CHEBI:139521"/>
        <dbReference type="EC" id="1.11.1.7"/>
    </reaction>
</comment>
<keyword evidence="13 19" id="KW-0408">Iron</keyword>
<dbReference type="InterPro" id="IPR010255">
    <property type="entry name" value="Haem_peroxidase_sf"/>
</dbReference>
<reference evidence="25" key="1">
    <citation type="submission" date="2022-04" db="EMBL/GenBank/DDBJ databases">
        <title>A functionally conserved STORR gene fusion in Papaver species that diverged 16.8 million years ago.</title>
        <authorList>
            <person name="Catania T."/>
        </authorList>
    </citation>
    <scope>NUCLEOTIDE SEQUENCE</scope>
    <source>
        <strain evidence="25">S-188037</strain>
    </source>
</reference>
<dbReference type="Pfam" id="PF00141">
    <property type="entry name" value="peroxidase"/>
    <property type="match status" value="1"/>
</dbReference>
<dbReference type="FunFam" id="1.10.420.10:FF:000007">
    <property type="entry name" value="Peroxidase"/>
    <property type="match status" value="1"/>
</dbReference>
<feature type="signal peptide" evidence="22">
    <location>
        <begin position="1"/>
        <end position="23"/>
    </location>
</feature>
<protein>
    <recommendedName>
        <fullName evidence="5 22">Peroxidase</fullName>
        <ecNumber evidence="5 22">1.11.1.7</ecNumber>
    </recommendedName>
</protein>
<comment type="cofactor">
    <cofactor evidence="19 22">
        <name>Ca(2+)</name>
        <dbReference type="ChEBI" id="CHEBI:29108"/>
    </cofactor>
    <text evidence="19 22">Binds 2 calcium ions per subunit.</text>
</comment>
<keyword evidence="16 22" id="KW-0376">Hydrogen peroxide</keyword>
<dbReference type="GO" id="GO:0042744">
    <property type="term" value="P:hydrogen peroxide catabolic process"/>
    <property type="evidence" value="ECO:0007669"/>
    <property type="project" value="UniProtKB-KW"/>
</dbReference>
<evidence type="ECO:0000256" key="12">
    <source>
        <dbReference type="ARBA" id="ARBA00023002"/>
    </source>
</evidence>
<dbReference type="Gene3D" id="1.10.520.10">
    <property type="match status" value="1"/>
</dbReference>
<evidence type="ECO:0000256" key="8">
    <source>
        <dbReference type="ARBA" id="ARBA00022617"/>
    </source>
</evidence>
<evidence type="ECO:0000256" key="1">
    <source>
        <dbReference type="ARBA" id="ARBA00000189"/>
    </source>
</evidence>
<keyword evidence="15" id="KW-0325">Glycoprotein</keyword>
<feature type="binding site" evidence="19">
    <location>
        <position position="70"/>
    </location>
    <ligand>
        <name>Ca(2+)</name>
        <dbReference type="ChEBI" id="CHEBI:29108"/>
        <label>1</label>
    </ligand>
</feature>
<comment type="similarity">
    <text evidence="22">Belongs to the peroxidase family. Classical plant (class III) peroxidase subfamily.</text>
</comment>
<feature type="binding site" evidence="19">
    <location>
        <position position="76"/>
    </location>
    <ligand>
        <name>Ca(2+)</name>
        <dbReference type="ChEBI" id="CHEBI:29108"/>
        <label>1</label>
    </ligand>
</feature>
<dbReference type="GO" id="GO:0140825">
    <property type="term" value="F:lactoperoxidase activity"/>
    <property type="evidence" value="ECO:0007669"/>
    <property type="project" value="UniProtKB-EC"/>
</dbReference>
<keyword evidence="9 19" id="KW-0479">Metal-binding</keyword>
<evidence type="ECO:0000259" key="24">
    <source>
        <dbReference type="PROSITE" id="PS50873"/>
    </source>
</evidence>
<dbReference type="InterPro" id="IPR019793">
    <property type="entry name" value="Peroxidases_heam-ligand_BS"/>
</dbReference>
<dbReference type="PROSITE" id="PS50873">
    <property type="entry name" value="PEROXIDASE_4"/>
    <property type="match status" value="1"/>
</dbReference>
<dbReference type="InterPro" id="IPR000823">
    <property type="entry name" value="Peroxidase_pln"/>
</dbReference>
<evidence type="ECO:0000256" key="14">
    <source>
        <dbReference type="ARBA" id="ARBA00023157"/>
    </source>
</evidence>
<evidence type="ECO:0000256" key="11">
    <source>
        <dbReference type="ARBA" id="ARBA00022837"/>
    </source>
</evidence>
<evidence type="ECO:0000256" key="15">
    <source>
        <dbReference type="ARBA" id="ARBA00023180"/>
    </source>
</evidence>
<feature type="disulfide bond" evidence="21">
    <location>
        <begin position="34"/>
        <end position="111"/>
    </location>
</feature>
<feature type="binding site" evidence="19">
    <location>
        <position position="74"/>
    </location>
    <ligand>
        <name>Ca(2+)</name>
        <dbReference type="ChEBI" id="CHEBI:29108"/>
        <label>1</label>
    </ligand>
</feature>
<feature type="binding site" evidence="19">
    <location>
        <position position="249"/>
    </location>
    <ligand>
        <name>Ca(2+)</name>
        <dbReference type="ChEBI" id="CHEBI:29108"/>
        <label>2</label>
    </ligand>
</feature>
<evidence type="ECO:0000256" key="6">
    <source>
        <dbReference type="ARBA" id="ARBA00022525"/>
    </source>
</evidence>
<evidence type="ECO:0000256" key="19">
    <source>
        <dbReference type="PIRSR" id="PIRSR600823-3"/>
    </source>
</evidence>
<feature type="site" description="Transition state stabilizer" evidence="20">
    <location>
        <position position="62"/>
    </location>
</feature>
<comment type="similarity">
    <text evidence="4">Belongs to the peroxidase family. Ascorbate peroxidase subfamily.</text>
</comment>
<evidence type="ECO:0000256" key="9">
    <source>
        <dbReference type="ARBA" id="ARBA00022723"/>
    </source>
</evidence>
<feature type="disulfide bond" evidence="21">
    <location>
        <begin position="196"/>
        <end position="224"/>
    </location>
</feature>
<feature type="disulfide bond" evidence="21">
    <location>
        <begin position="68"/>
        <end position="73"/>
    </location>
</feature>
<evidence type="ECO:0000256" key="16">
    <source>
        <dbReference type="ARBA" id="ARBA00023324"/>
    </source>
</evidence>
<dbReference type="PROSITE" id="PS00435">
    <property type="entry name" value="PEROXIDASE_1"/>
    <property type="match status" value="1"/>
</dbReference>
<dbReference type="SUPFAM" id="SSF48113">
    <property type="entry name" value="Heme-dependent peroxidases"/>
    <property type="match status" value="1"/>
</dbReference>
<dbReference type="InterPro" id="IPR033905">
    <property type="entry name" value="Secretory_peroxidase"/>
</dbReference>
<dbReference type="InterPro" id="IPR019794">
    <property type="entry name" value="Peroxidases_AS"/>
</dbReference>
<organism evidence="25 26">
    <name type="scientific">Papaver atlanticum</name>
    <dbReference type="NCBI Taxonomy" id="357466"/>
    <lineage>
        <taxon>Eukaryota</taxon>
        <taxon>Viridiplantae</taxon>
        <taxon>Streptophyta</taxon>
        <taxon>Embryophyta</taxon>
        <taxon>Tracheophyta</taxon>
        <taxon>Spermatophyta</taxon>
        <taxon>Magnoliopsida</taxon>
        <taxon>Ranunculales</taxon>
        <taxon>Papaveraceae</taxon>
        <taxon>Papaveroideae</taxon>
        <taxon>Papaver</taxon>
    </lineage>
</organism>
<evidence type="ECO:0000256" key="2">
    <source>
        <dbReference type="ARBA" id="ARBA00002322"/>
    </source>
</evidence>
<feature type="binding site" evidence="19">
    <location>
        <position position="72"/>
    </location>
    <ligand>
        <name>Ca(2+)</name>
        <dbReference type="ChEBI" id="CHEBI:29108"/>
        <label>1</label>
    </ligand>
</feature>
<dbReference type="PANTHER" id="PTHR31517:SF59">
    <property type="entry name" value="PEROXIDASE"/>
    <property type="match status" value="1"/>
</dbReference>
<evidence type="ECO:0000256" key="21">
    <source>
        <dbReference type="PIRSR" id="PIRSR600823-5"/>
    </source>
</evidence>
<comment type="cofactor">
    <cofactor evidence="19 22">
        <name>heme b</name>
        <dbReference type="ChEBI" id="CHEBI:60344"/>
    </cofactor>
    <text evidence="19 22">Binds 1 heme b (iron(II)-protoporphyrin IX) group per subunit.</text>
</comment>
<evidence type="ECO:0000256" key="4">
    <source>
        <dbReference type="ARBA" id="ARBA00006873"/>
    </source>
</evidence>
<dbReference type="GO" id="GO:0020037">
    <property type="term" value="F:heme binding"/>
    <property type="evidence" value="ECO:0007669"/>
    <property type="project" value="UniProtKB-UniRule"/>
</dbReference>
<keyword evidence="6 22" id="KW-0964">Secreted</keyword>
<keyword evidence="11 19" id="KW-0106">Calcium</keyword>
<dbReference type="PRINTS" id="PR00458">
    <property type="entry name" value="PEROXIDASE"/>
</dbReference>
<evidence type="ECO:0000256" key="22">
    <source>
        <dbReference type="RuleBase" id="RU362060"/>
    </source>
</evidence>
<feature type="compositionally biased region" description="Low complexity" evidence="23">
    <location>
        <begin position="323"/>
        <end position="338"/>
    </location>
</feature>
<feature type="region of interest" description="Disordered" evidence="23">
    <location>
        <begin position="323"/>
        <end position="344"/>
    </location>
</feature>
<evidence type="ECO:0000256" key="5">
    <source>
        <dbReference type="ARBA" id="ARBA00012313"/>
    </source>
</evidence>
<dbReference type="PANTHER" id="PTHR31517">
    <property type="match status" value="1"/>
</dbReference>
<comment type="caution">
    <text evidence="25">The sequence shown here is derived from an EMBL/GenBank/DDBJ whole genome shotgun (WGS) entry which is preliminary data.</text>
</comment>
<dbReference type="GO" id="GO:0005576">
    <property type="term" value="C:extracellular region"/>
    <property type="evidence" value="ECO:0007669"/>
    <property type="project" value="UniProtKB-SubCell"/>
</dbReference>
<feature type="binding site" description="axial binding residue" evidence="19">
    <location>
        <position position="189"/>
    </location>
    <ligand>
        <name>heme b</name>
        <dbReference type="ChEBI" id="CHEBI:60344"/>
    </ligand>
    <ligandPart>
        <name>Fe</name>
        <dbReference type="ChEBI" id="CHEBI:18248"/>
    </ligandPart>
</feature>
<sequence>MNTVTGFTFGVMLILISFPACYAQLRNGFYTDICKINVEETVQRIVFERNQKDSTLVAALVRMQFHDCFVEGCDASLLLKGDDTEKTAGPNGSVRGYELIDEIKTELEQKCPDKVSCADIIVMATRDTVAFSRGRRYEVETGRRDGSISRASDAIANLPSPSISVFDSIEVFKAKGLNATDMVLLLGGHTIGKASCGNFESRLYSSPPDSSMDRSLAEKLKMICPKKTEGSNAGQADLDQNSASTNIVDNSFYQQIRMNRGLLSIDQKIAFDMLTAELVKTLSNDNVQFFTRFGAAMVKLGAVGVKVGNEGEIRKDCKFVNNPAAASSSTTPTTTQPSIPGMLP</sequence>
<keyword evidence="26" id="KW-1185">Reference proteome</keyword>
<dbReference type="PROSITE" id="PS00436">
    <property type="entry name" value="PEROXIDASE_2"/>
    <property type="match status" value="1"/>
</dbReference>
<evidence type="ECO:0000256" key="10">
    <source>
        <dbReference type="ARBA" id="ARBA00022729"/>
    </source>
</evidence>
<feature type="domain" description="Plant heme peroxidase family profile" evidence="24">
    <location>
        <begin position="24"/>
        <end position="321"/>
    </location>
</feature>
<dbReference type="FunFam" id="1.10.520.10:FF:000006">
    <property type="entry name" value="Peroxidase"/>
    <property type="match status" value="1"/>
</dbReference>
<feature type="active site" description="Proton acceptor" evidence="17">
    <location>
        <position position="66"/>
    </location>
</feature>
<feature type="binding site" evidence="18">
    <location>
        <position position="159"/>
    </location>
    <ligand>
        <name>substrate</name>
    </ligand>
</feature>
<evidence type="ECO:0000256" key="13">
    <source>
        <dbReference type="ARBA" id="ARBA00023004"/>
    </source>
</evidence>
<dbReference type="EC" id="1.11.1.7" evidence="5 22"/>
<feature type="binding site" evidence="19">
    <location>
        <position position="190"/>
    </location>
    <ligand>
        <name>Ca(2+)</name>
        <dbReference type="ChEBI" id="CHEBI:29108"/>
        <label>2</label>
    </ligand>
</feature>
<keyword evidence="8 22" id="KW-0349">Heme</keyword>
<feature type="binding site" evidence="19">
    <location>
        <position position="85"/>
    </location>
    <ligand>
        <name>Ca(2+)</name>
        <dbReference type="ChEBI" id="CHEBI:29108"/>
        <label>1</label>
    </ligand>
</feature>
<keyword evidence="7 22" id="KW-0575">Peroxidase</keyword>
<evidence type="ECO:0000256" key="3">
    <source>
        <dbReference type="ARBA" id="ARBA00004613"/>
    </source>
</evidence>
<evidence type="ECO:0000313" key="25">
    <source>
        <dbReference type="EMBL" id="KAI3940417.1"/>
    </source>
</evidence>
<evidence type="ECO:0000256" key="20">
    <source>
        <dbReference type="PIRSR" id="PIRSR600823-4"/>
    </source>
</evidence>
<dbReference type="InterPro" id="IPR002016">
    <property type="entry name" value="Haem_peroxidase"/>
</dbReference>
<evidence type="ECO:0000256" key="18">
    <source>
        <dbReference type="PIRSR" id="PIRSR600823-2"/>
    </source>
</evidence>
<dbReference type="Gene3D" id="1.10.420.10">
    <property type="entry name" value="Peroxidase, domain 2"/>
    <property type="match status" value="1"/>
</dbReference>
<feature type="disulfide bond" evidence="21">
    <location>
        <begin position="117"/>
        <end position="317"/>
    </location>
</feature>
<evidence type="ECO:0000313" key="26">
    <source>
        <dbReference type="Proteomes" id="UP001202328"/>
    </source>
</evidence>
<dbReference type="GO" id="GO:0046872">
    <property type="term" value="F:metal ion binding"/>
    <property type="evidence" value="ECO:0007669"/>
    <property type="project" value="UniProtKB-UniRule"/>
</dbReference>
<proteinExistence type="inferred from homology"/>
<dbReference type="EMBL" id="JAJJMB010005149">
    <property type="protein sequence ID" value="KAI3940417.1"/>
    <property type="molecule type" value="Genomic_DNA"/>
</dbReference>
<dbReference type="CDD" id="cd00693">
    <property type="entry name" value="secretory_peroxidase"/>
    <property type="match status" value="1"/>
</dbReference>
<feature type="chain" id="PRO_5041772566" description="Peroxidase" evidence="22">
    <location>
        <begin position="24"/>
        <end position="344"/>
    </location>
</feature>
<accession>A0AAD4XPJ7</accession>
<dbReference type="AlphaFoldDB" id="A0AAD4XPJ7"/>
<keyword evidence="14 21" id="KW-1015">Disulfide bond</keyword>
<feature type="binding site" evidence="19">
    <location>
        <position position="67"/>
    </location>
    <ligand>
        <name>Ca(2+)</name>
        <dbReference type="ChEBI" id="CHEBI:29108"/>
        <label>1</label>
    </ligand>
</feature>
<evidence type="ECO:0000256" key="23">
    <source>
        <dbReference type="SAM" id="MobiDB-lite"/>
    </source>
</evidence>
<comment type="subcellular location">
    <subcellularLocation>
        <location evidence="3 22">Secreted</location>
    </subcellularLocation>
</comment>